<organism evidence="1">
    <name type="scientific">Timema shepardi</name>
    <name type="common">Walking stick</name>
    <dbReference type="NCBI Taxonomy" id="629360"/>
    <lineage>
        <taxon>Eukaryota</taxon>
        <taxon>Metazoa</taxon>
        <taxon>Ecdysozoa</taxon>
        <taxon>Arthropoda</taxon>
        <taxon>Hexapoda</taxon>
        <taxon>Insecta</taxon>
        <taxon>Pterygota</taxon>
        <taxon>Neoptera</taxon>
        <taxon>Polyneoptera</taxon>
        <taxon>Phasmatodea</taxon>
        <taxon>Timematodea</taxon>
        <taxon>Timematoidea</taxon>
        <taxon>Timematidae</taxon>
        <taxon>Timema</taxon>
    </lineage>
</organism>
<dbReference type="EMBL" id="OC002860">
    <property type="protein sequence ID" value="CAD7262490.1"/>
    <property type="molecule type" value="Genomic_DNA"/>
</dbReference>
<name>A0A7R9G1P0_TIMSH</name>
<dbReference type="AlphaFoldDB" id="A0A7R9G1P0"/>
<sequence length="141" mass="16202">MALTCKKSSRIAKFKVPQFLYLKLRHENTLGGVAVKRSPMASLVLTDSSQLTSDSQHLDIYLHFDCQKERVLDVRPFSGVEDYNLPDFLSTKEKEEIELSCDETLKSSFKKTSLADFWLQRLNEFPHTTDHDAFLNNISLC</sequence>
<protein>
    <submittedName>
        <fullName evidence="1">Uncharacterized protein</fullName>
    </submittedName>
</protein>
<reference evidence="1" key="1">
    <citation type="submission" date="2020-11" db="EMBL/GenBank/DDBJ databases">
        <authorList>
            <person name="Tran Van P."/>
        </authorList>
    </citation>
    <scope>NUCLEOTIDE SEQUENCE</scope>
</reference>
<accession>A0A7R9G1P0</accession>
<proteinExistence type="predicted"/>
<evidence type="ECO:0000313" key="1">
    <source>
        <dbReference type="EMBL" id="CAD7262490.1"/>
    </source>
</evidence>
<gene>
    <name evidence="1" type="ORF">TSIB3V08_LOCUS6596</name>
</gene>